<evidence type="ECO:0000313" key="2">
    <source>
        <dbReference type="EnsemblMetazoa" id="XP_022645383"/>
    </source>
</evidence>
<dbReference type="OrthoDB" id="10616644at2759"/>
<reference evidence="2" key="1">
    <citation type="submission" date="2021-01" db="UniProtKB">
        <authorList>
            <consortium name="EnsemblMetazoa"/>
        </authorList>
    </citation>
    <scope>IDENTIFICATION</scope>
</reference>
<keyword evidence="1" id="KW-0732">Signal</keyword>
<accession>A0A7M7J163</accession>
<name>A0A7M7J163_VARDE</name>
<feature type="chain" id="PRO_5029486254" evidence="1">
    <location>
        <begin position="19"/>
        <end position="294"/>
    </location>
</feature>
<dbReference type="RefSeq" id="XP_022645383.1">
    <property type="nucleotide sequence ID" value="XM_022789648.1"/>
</dbReference>
<protein>
    <submittedName>
        <fullName evidence="2">Uncharacterized protein</fullName>
    </submittedName>
</protein>
<dbReference type="InParanoid" id="A0A7M7J163"/>
<dbReference type="Proteomes" id="UP000594260">
    <property type="component" value="Unplaced"/>
</dbReference>
<evidence type="ECO:0000313" key="3">
    <source>
        <dbReference type="Proteomes" id="UP000594260"/>
    </source>
</evidence>
<organism evidence="2 3">
    <name type="scientific">Varroa destructor</name>
    <name type="common">Honeybee mite</name>
    <dbReference type="NCBI Taxonomy" id="109461"/>
    <lineage>
        <taxon>Eukaryota</taxon>
        <taxon>Metazoa</taxon>
        <taxon>Ecdysozoa</taxon>
        <taxon>Arthropoda</taxon>
        <taxon>Chelicerata</taxon>
        <taxon>Arachnida</taxon>
        <taxon>Acari</taxon>
        <taxon>Parasitiformes</taxon>
        <taxon>Mesostigmata</taxon>
        <taxon>Gamasina</taxon>
        <taxon>Dermanyssoidea</taxon>
        <taxon>Varroidae</taxon>
        <taxon>Varroa</taxon>
    </lineage>
</organism>
<keyword evidence="3" id="KW-1185">Reference proteome</keyword>
<dbReference type="EnsemblMetazoa" id="XM_022789648">
    <property type="protein sequence ID" value="XP_022645383"/>
    <property type="gene ID" value="LOC111243697"/>
</dbReference>
<dbReference type="KEGG" id="vde:111243697"/>
<evidence type="ECO:0000256" key="1">
    <source>
        <dbReference type="SAM" id="SignalP"/>
    </source>
</evidence>
<dbReference type="GeneID" id="111243697"/>
<dbReference type="AlphaFoldDB" id="A0A7M7J163"/>
<sequence length="294" mass="35149">MFPFLCLFLYALLRETFAGHSHIGVGIYDRDPHDQRDHGSGLSDPYGRNEYDYGYSRGRIAYENDYHMNYRQGARYGRRSSSRIDRSDRYDRDRVYDRFYDRVYGRDGSRPDRIVSVLRPDGYNKDGYNRNYNRYNRGYKPDRGYGYDRYGRDYYLRDFQRDFTKDRQSVARLADVNRVPDRLYDIYDRYAAYDRYQPRGYYNDHYPRNGPGTFFGQTRYPAEGRYDRGYGRPITGRIEGYEVRNYGWKLGNGRNVLNTEYDHGFTGSYQRGYGTAYYTRPVNYIAGVASRLYS</sequence>
<feature type="signal peptide" evidence="1">
    <location>
        <begin position="1"/>
        <end position="18"/>
    </location>
</feature>
<proteinExistence type="predicted"/>